<dbReference type="GO" id="GO:0005509">
    <property type="term" value="F:calcium ion binding"/>
    <property type="evidence" value="ECO:0007669"/>
    <property type="project" value="InterPro"/>
</dbReference>
<dbReference type="PROSITE" id="PS50222">
    <property type="entry name" value="EF_HAND_2"/>
    <property type="match status" value="1"/>
</dbReference>
<dbReference type="InterPro" id="IPR002048">
    <property type="entry name" value="EF_hand_dom"/>
</dbReference>
<evidence type="ECO:0000313" key="3">
    <source>
        <dbReference type="Proteomes" id="UP000268014"/>
    </source>
</evidence>
<proteinExistence type="predicted"/>
<dbReference type="EMBL" id="UZAF01016303">
    <property type="protein sequence ID" value="VDO25239.1"/>
    <property type="molecule type" value="Genomic_DNA"/>
</dbReference>
<name>A0A0N4W5H6_HAEPC</name>
<organism evidence="4">
    <name type="scientific">Haemonchus placei</name>
    <name type="common">Barber's pole worm</name>
    <dbReference type="NCBI Taxonomy" id="6290"/>
    <lineage>
        <taxon>Eukaryota</taxon>
        <taxon>Metazoa</taxon>
        <taxon>Ecdysozoa</taxon>
        <taxon>Nematoda</taxon>
        <taxon>Chromadorea</taxon>
        <taxon>Rhabditida</taxon>
        <taxon>Rhabditina</taxon>
        <taxon>Rhabditomorpha</taxon>
        <taxon>Strongyloidea</taxon>
        <taxon>Trichostrongylidae</taxon>
        <taxon>Haemonchus</taxon>
    </lineage>
</organism>
<evidence type="ECO:0000313" key="4">
    <source>
        <dbReference type="WBParaSite" id="HPLM_0000521701-mRNA-1"/>
    </source>
</evidence>
<keyword evidence="3" id="KW-1185">Reference proteome</keyword>
<dbReference type="WBParaSite" id="HPLM_0000521701-mRNA-1">
    <property type="protein sequence ID" value="HPLM_0000521701-mRNA-1"/>
    <property type="gene ID" value="HPLM_0000521701"/>
</dbReference>
<gene>
    <name evidence="2" type="ORF">HPLM_LOCUS5209</name>
</gene>
<sequence length="86" mass="10083">MGRLGGKVEEDEFIPFEDLKAQWDLFDFDRAKFIQFLEIQRILVNKGFAQHSGVRKDERTTLDIMKELAISNETTWDTIQFTGIFP</sequence>
<reference evidence="4" key="1">
    <citation type="submission" date="2017-02" db="UniProtKB">
        <authorList>
            <consortium name="WormBaseParasite"/>
        </authorList>
    </citation>
    <scope>IDENTIFICATION</scope>
</reference>
<protein>
    <submittedName>
        <fullName evidence="4">EF-hand domain-containing protein</fullName>
    </submittedName>
</protein>
<dbReference type="Proteomes" id="UP000268014">
    <property type="component" value="Unassembled WGS sequence"/>
</dbReference>
<dbReference type="AlphaFoldDB" id="A0A0N4W5H6"/>
<evidence type="ECO:0000313" key="2">
    <source>
        <dbReference type="EMBL" id="VDO25239.1"/>
    </source>
</evidence>
<accession>A0A0N4W5H6</accession>
<reference evidence="2 3" key="2">
    <citation type="submission" date="2018-11" db="EMBL/GenBank/DDBJ databases">
        <authorList>
            <consortium name="Pathogen Informatics"/>
        </authorList>
    </citation>
    <scope>NUCLEOTIDE SEQUENCE [LARGE SCALE GENOMIC DNA]</scope>
    <source>
        <strain evidence="2 3">MHpl1</strain>
    </source>
</reference>
<feature type="domain" description="EF-hand" evidence="1">
    <location>
        <begin position="14"/>
        <end position="49"/>
    </location>
</feature>
<evidence type="ECO:0000259" key="1">
    <source>
        <dbReference type="PROSITE" id="PS50222"/>
    </source>
</evidence>